<evidence type="ECO:0000256" key="4">
    <source>
        <dbReference type="SAM" id="SignalP"/>
    </source>
</evidence>
<dbReference type="Proteomes" id="UP000035036">
    <property type="component" value="Chromosome"/>
</dbReference>
<evidence type="ECO:0000313" key="7">
    <source>
        <dbReference type="Proteomes" id="UP000035036"/>
    </source>
</evidence>
<dbReference type="OrthoDB" id="9783110at2"/>
<keyword evidence="4" id="KW-0732">Signal</keyword>
<accession>A0A0B5FFR7</accession>
<evidence type="ECO:0000259" key="5">
    <source>
        <dbReference type="PROSITE" id="PS51123"/>
    </source>
</evidence>
<protein>
    <recommendedName>
        <fullName evidence="5">OmpA-like domain-containing protein</fullName>
    </recommendedName>
</protein>
<dbReference type="GO" id="GO:0016020">
    <property type="term" value="C:membrane"/>
    <property type="evidence" value="ECO:0007669"/>
    <property type="project" value="UniProtKB-UniRule"/>
</dbReference>
<dbReference type="RefSeq" id="WP_040199689.1">
    <property type="nucleotide sequence ID" value="NZ_CP010311.1"/>
</dbReference>
<dbReference type="InterPro" id="IPR036737">
    <property type="entry name" value="OmpA-like_sf"/>
</dbReference>
<sequence length="298" mass="33787">MKKFARWGVLLLCLLATGCVGKSTYQSKVEEATELSTRIADLQARMEQLEEDRREALNQNSTLERKLADALEKKSSLNQDLLRARANLDRSEKALNAKDAETGRIISEMRTRVDELEIRNRELSREVERERLARQARLAQMKSTYDELVDKLENEIERGEITISELQGKLTVNMVERILFDSGKADIKDKGLEVLSRVGQILAESTDRDIRVEGHTDNIPISPRLQEKFPTNWELSTARATNVVHFLQKTSKIAPERLVSCGYGPYRPVESNDTAEGRTQNRRIQIVLAPAEPGDSSP</sequence>
<gene>
    <name evidence="6" type="ORF">GSUB_05735</name>
</gene>
<keyword evidence="2" id="KW-0175">Coiled coil</keyword>
<evidence type="ECO:0000256" key="2">
    <source>
        <dbReference type="SAM" id="Coils"/>
    </source>
</evidence>
<proteinExistence type="predicted"/>
<organism evidence="6 7">
    <name type="scientific">Geoalkalibacter subterraneus</name>
    <dbReference type="NCBI Taxonomy" id="483547"/>
    <lineage>
        <taxon>Bacteria</taxon>
        <taxon>Pseudomonadati</taxon>
        <taxon>Thermodesulfobacteriota</taxon>
        <taxon>Desulfuromonadia</taxon>
        <taxon>Desulfuromonadales</taxon>
        <taxon>Geoalkalibacteraceae</taxon>
        <taxon>Geoalkalibacter</taxon>
    </lineage>
</organism>
<feature type="chain" id="PRO_5002116805" description="OmpA-like domain-containing protein" evidence="4">
    <location>
        <begin position="22"/>
        <end position="298"/>
    </location>
</feature>
<dbReference type="KEGG" id="gsb:GSUB_05735"/>
<dbReference type="PROSITE" id="PS51257">
    <property type="entry name" value="PROKAR_LIPOPROTEIN"/>
    <property type="match status" value="1"/>
</dbReference>
<evidence type="ECO:0000256" key="1">
    <source>
        <dbReference type="PROSITE-ProRule" id="PRU00473"/>
    </source>
</evidence>
<dbReference type="InterPro" id="IPR050330">
    <property type="entry name" value="Bact_OuterMem_StrucFunc"/>
</dbReference>
<dbReference type="InterPro" id="IPR006665">
    <property type="entry name" value="OmpA-like"/>
</dbReference>
<reference evidence="6 7" key="1">
    <citation type="journal article" date="2015" name="Genome Announc.">
        <title>Genomes of Geoalkalibacter ferrihydriticus Z-0531T and Geoalkalibacter subterraneus Red1T, Two Haloalkaliphilic Metal-Reducing Deltaproteobacteria.</title>
        <authorList>
            <person name="Badalamenti J.P."/>
            <person name="Krajmalnik-Brown R."/>
            <person name="Torres C.I."/>
            <person name="Bond D.R."/>
        </authorList>
    </citation>
    <scope>NUCLEOTIDE SEQUENCE [LARGE SCALE GENOMIC DNA]</scope>
    <source>
        <strain evidence="6 7">Red1</strain>
    </source>
</reference>
<dbReference type="Pfam" id="PF00691">
    <property type="entry name" value="OmpA"/>
    <property type="match status" value="1"/>
</dbReference>
<dbReference type="SUPFAM" id="SSF103088">
    <property type="entry name" value="OmpA-like"/>
    <property type="match status" value="1"/>
</dbReference>
<dbReference type="CDD" id="cd07185">
    <property type="entry name" value="OmpA_C-like"/>
    <property type="match status" value="1"/>
</dbReference>
<dbReference type="STRING" id="483547.GSUB_05735"/>
<feature type="coiled-coil region" evidence="2">
    <location>
        <begin position="25"/>
        <end position="169"/>
    </location>
</feature>
<evidence type="ECO:0000256" key="3">
    <source>
        <dbReference type="SAM" id="MobiDB-lite"/>
    </source>
</evidence>
<dbReference type="Gene3D" id="3.30.1330.60">
    <property type="entry name" value="OmpA-like domain"/>
    <property type="match status" value="1"/>
</dbReference>
<feature type="region of interest" description="Disordered" evidence="3">
    <location>
        <begin position="269"/>
        <end position="298"/>
    </location>
</feature>
<dbReference type="PANTHER" id="PTHR30329:SF21">
    <property type="entry name" value="LIPOPROTEIN YIAD-RELATED"/>
    <property type="match status" value="1"/>
</dbReference>
<feature type="signal peptide" evidence="4">
    <location>
        <begin position="1"/>
        <end position="21"/>
    </location>
</feature>
<name>A0A0B5FFR7_9BACT</name>
<keyword evidence="7" id="KW-1185">Reference proteome</keyword>
<dbReference type="EMBL" id="CP010311">
    <property type="protein sequence ID" value="AJF06163.1"/>
    <property type="molecule type" value="Genomic_DNA"/>
</dbReference>
<dbReference type="PROSITE" id="PS51123">
    <property type="entry name" value="OMPA_2"/>
    <property type="match status" value="1"/>
</dbReference>
<keyword evidence="1" id="KW-0472">Membrane</keyword>
<dbReference type="PANTHER" id="PTHR30329">
    <property type="entry name" value="STATOR ELEMENT OF FLAGELLAR MOTOR COMPLEX"/>
    <property type="match status" value="1"/>
</dbReference>
<dbReference type="AlphaFoldDB" id="A0A0B5FFR7"/>
<dbReference type="HOGENOM" id="CLU_016890_14_0_7"/>
<feature type="domain" description="OmpA-like" evidence="5">
    <location>
        <begin position="167"/>
        <end position="292"/>
    </location>
</feature>
<evidence type="ECO:0000313" key="6">
    <source>
        <dbReference type="EMBL" id="AJF06163.1"/>
    </source>
</evidence>